<dbReference type="EnsemblPlants" id="AET6Gv20829300.1">
    <property type="protein sequence ID" value="AET6Gv20829300.1"/>
    <property type="gene ID" value="AET6Gv20829300"/>
</dbReference>
<evidence type="ECO:0000313" key="2">
    <source>
        <dbReference type="Proteomes" id="UP000015105"/>
    </source>
</evidence>
<dbReference type="Gramene" id="AET6Gv20829300.1">
    <property type="protein sequence ID" value="AET6Gv20829300.1"/>
    <property type="gene ID" value="AET6Gv20829300"/>
</dbReference>
<evidence type="ECO:0000313" key="1">
    <source>
        <dbReference type="EnsemblPlants" id="AET6Gv20829300.1"/>
    </source>
</evidence>
<accession>A0A453PRV1</accession>
<reference evidence="1" key="3">
    <citation type="journal article" date="2017" name="Nature">
        <title>Genome sequence of the progenitor of the wheat D genome Aegilops tauschii.</title>
        <authorList>
            <person name="Luo M.C."/>
            <person name="Gu Y.Q."/>
            <person name="Puiu D."/>
            <person name="Wang H."/>
            <person name="Twardziok S.O."/>
            <person name="Deal K.R."/>
            <person name="Huo N."/>
            <person name="Zhu T."/>
            <person name="Wang L."/>
            <person name="Wang Y."/>
            <person name="McGuire P.E."/>
            <person name="Liu S."/>
            <person name="Long H."/>
            <person name="Ramasamy R.K."/>
            <person name="Rodriguez J.C."/>
            <person name="Van S.L."/>
            <person name="Yuan L."/>
            <person name="Wang Z."/>
            <person name="Xia Z."/>
            <person name="Xiao L."/>
            <person name="Anderson O.D."/>
            <person name="Ouyang S."/>
            <person name="Liang Y."/>
            <person name="Zimin A.V."/>
            <person name="Pertea G."/>
            <person name="Qi P."/>
            <person name="Bennetzen J.L."/>
            <person name="Dai X."/>
            <person name="Dawson M.W."/>
            <person name="Muller H.G."/>
            <person name="Kugler K."/>
            <person name="Rivarola-Duarte L."/>
            <person name="Spannagl M."/>
            <person name="Mayer K.F.X."/>
            <person name="Lu F.H."/>
            <person name="Bevan M.W."/>
            <person name="Leroy P."/>
            <person name="Li P."/>
            <person name="You F.M."/>
            <person name="Sun Q."/>
            <person name="Liu Z."/>
            <person name="Lyons E."/>
            <person name="Wicker T."/>
            <person name="Salzberg S.L."/>
            <person name="Devos K.M."/>
            <person name="Dvorak J."/>
        </authorList>
    </citation>
    <scope>NUCLEOTIDE SEQUENCE [LARGE SCALE GENOMIC DNA]</scope>
    <source>
        <strain evidence="1">cv. AL8/78</strain>
    </source>
</reference>
<reference evidence="2" key="2">
    <citation type="journal article" date="2017" name="Nat. Plants">
        <title>The Aegilops tauschii genome reveals multiple impacts of transposons.</title>
        <authorList>
            <person name="Zhao G."/>
            <person name="Zou C."/>
            <person name="Li K."/>
            <person name="Wang K."/>
            <person name="Li T."/>
            <person name="Gao L."/>
            <person name="Zhang X."/>
            <person name="Wang H."/>
            <person name="Yang Z."/>
            <person name="Liu X."/>
            <person name="Jiang W."/>
            <person name="Mao L."/>
            <person name="Kong X."/>
            <person name="Jiao Y."/>
            <person name="Jia J."/>
        </authorList>
    </citation>
    <scope>NUCLEOTIDE SEQUENCE [LARGE SCALE GENOMIC DNA]</scope>
    <source>
        <strain evidence="2">cv. AL8/78</strain>
    </source>
</reference>
<protein>
    <submittedName>
        <fullName evidence="1">Uncharacterized protein</fullName>
    </submittedName>
</protein>
<name>A0A453PRV1_AEGTS</name>
<organism evidence="1 2">
    <name type="scientific">Aegilops tauschii subsp. strangulata</name>
    <name type="common">Goatgrass</name>
    <dbReference type="NCBI Taxonomy" id="200361"/>
    <lineage>
        <taxon>Eukaryota</taxon>
        <taxon>Viridiplantae</taxon>
        <taxon>Streptophyta</taxon>
        <taxon>Embryophyta</taxon>
        <taxon>Tracheophyta</taxon>
        <taxon>Spermatophyta</taxon>
        <taxon>Magnoliopsida</taxon>
        <taxon>Liliopsida</taxon>
        <taxon>Poales</taxon>
        <taxon>Poaceae</taxon>
        <taxon>BOP clade</taxon>
        <taxon>Pooideae</taxon>
        <taxon>Triticodae</taxon>
        <taxon>Triticeae</taxon>
        <taxon>Triticinae</taxon>
        <taxon>Aegilops</taxon>
    </lineage>
</organism>
<keyword evidence="2" id="KW-1185">Reference proteome</keyword>
<sequence length="86" mass="10214">MQWEEQGALPLKSFSGSNPHLSVFFGMPLHEQGAPRGERENEVGSPHFFISPCPFRMRFARHWRFDLLLFLHWRVRMDFAVLSQRK</sequence>
<reference evidence="1" key="5">
    <citation type="journal article" date="2021" name="G3 (Bethesda)">
        <title>Aegilops tauschii genome assembly Aet v5.0 features greater sequence contiguity and improved annotation.</title>
        <authorList>
            <person name="Wang L."/>
            <person name="Zhu T."/>
            <person name="Rodriguez J.C."/>
            <person name="Deal K.R."/>
            <person name="Dubcovsky J."/>
            <person name="McGuire P.E."/>
            <person name="Lux T."/>
            <person name="Spannagl M."/>
            <person name="Mayer K.F.X."/>
            <person name="Baldrich P."/>
            <person name="Meyers B.C."/>
            <person name="Huo N."/>
            <person name="Gu Y.Q."/>
            <person name="Zhou H."/>
            <person name="Devos K.M."/>
            <person name="Bennetzen J.L."/>
            <person name="Unver T."/>
            <person name="Budak H."/>
            <person name="Gulick P.J."/>
            <person name="Galiba G."/>
            <person name="Kalapos B."/>
            <person name="Nelson D.R."/>
            <person name="Li P."/>
            <person name="You F.M."/>
            <person name="Luo M.C."/>
            <person name="Dvorak J."/>
        </authorList>
    </citation>
    <scope>NUCLEOTIDE SEQUENCE [LARGE SCALE GENOMIC DNA]</scope>
    <source>
        <strain evidence="1">cv. AL8/78</strain>
    </source>
</reference>
<proteinExistence type="predicted"/>
<dbReference type="Proteomes" id="UP000015105">
    <property type="component" value="Chromosome 6D"/>
</dbReference>
<reference evidence="1" key="4">
    <citation type="submission" date="2019-03" db="UniProtKB">
        <authorList>
            <consortium name="EnsemblPlants"/>
        </authorList>
    </citation>
    <scope>IDENTIFICATION</scope>
</reference>
<dbReference type="AlphaFoldDB" id="A0A453PRV1"/>
<reference evidence="2" key="1">
    <citation type="journal article" date="2014" name="Science">
        <title>Ancient hybridizations among the ancestral genomes of bread wheat.</title>
        <authorList>
            <consortium name="International Wheat Genome Sequencing Consortium,"/>
            <person name="Marcussen T."/>
            <person name="Sandve S.R."/>
            <person name="Heier L."/>
            <person name="Spannagl M."/>
            <person name="Pfeifer M."/>
            <person name="Jakobsen K.S."/>
            <person name="Wulff B.B."/>
            <person name="Steuernagel B."/>
            <person name="Mayer K.F."/>
            <person name="Olsen O.A."/>
        </authorList>
    </citation>
    <scope>NUCLEOTIDE SEQUENCE [LARGE SCALE GENOMIC DNA]</scope>
    <source>
        <strain evidence="2">cv. AL8/78</strain>
    </source>
</reference>